<dbReference type="EMBL" id="LR743589">
    <property type="protein sequence ID" value="CAA2616697.1"/>
    <property type="molecule type" value="Genomic_DNA"/>
</dbReference>
<protein>
    <submittedName>
        <fullName evidence="1">Uncharacterized protein</fullName>
    </submittedName>
</protein>
<dbReference type="Proteomes" id="UP000663760">
    <property type="component" value="Chromosome 2"/>
</dbReference>
<evidence type="ECO:0000313" key="3">
    <source>
        <dbReference type="Proteomes" id="UP000663760"/>
    </source>
</evidence>
<reference evidence="1" key="1">
    <citation type="submission" date="2019-12" db="EMBL/GenBank/DDBJ databases">
        <authorList>
            <person name="Scholz U."/>
            <person name="Mascher M."/>
            <person name="Fiebig A."/>
        </authorList>
    </citation>
    <scope>NUCLEOTIDE SEQUENCE</scope>
</reference>
<dbReference type="EMBL" id="LR746265">
    <property type="protein sequence ID" value="CAA7391941.1"/>
    <property type="molecule type" value="Genomic_DNA"/>
</dbReference>
<keyword evidence="3" id="KW-1185">Reference proteome</keyword>
<sequence>MAPFWLKPYSSSASLSSCKKSGWLRYATGTTKRCRSSPSSPTITARKPFRTCCCC</sequence>
<dbReference type="AlphaFoldDB" id="A0A7I8IFH0"/>
<dbReference type="PROSITE" id="PS51257">
    <property type="entry name" value="PROKAR_LIPOPROTEIN"/>
    <property type="match status" value="1"/>
</dbReference>
<evidence type="ECO:0000313" key="1">
    <source>
        <dbReference type="EMBL" id="CAA2616697.1"/>
    </source>
</evidence>
<gene>
    <name evidence="1" type="ORF">SI7747_02002911</name>
    <name evidence="2" type="ORF">SI8410_02003140</name>
</gene>
<evidence type="ECO:0000313" key="2">
    <source>
        <dbReference type="EMBL" id="CAA7391941.1"/>
    </source>
</evidence>
<organism evidence="1">
    <name type="scientific">Spirodela intermedia</name>
    <name type="common">Intermediate duckweed</name>
    <dbReference type="NCBI Taxonomy" id="51605"/>
    <lineage>
        <taxon>Eukaryota</taxon>
        <taxon>Viridiplantae</taxon>
        <taxon>Streptophyta</taxon>
        <taxon>Embryophyta</taxon>
        <taxon>Tracheophyta</taxon>
        <taxon>Spermatophyta</taxon>
        <taxon>Magnoliopsida</taxon>
        <taxon>Liliopsida</taxon>
        <taxon>Araceae</taxon>
        <taxon>Lemnoideae</taxon>
        <taxon>Spirodela</taxon>
    </lineage>
</organism>
<name>A0A7I8IFH0_SPIIN</name>
<proteinExistence type="predicted"/>
<accession>A0A7I8IFH0</accession>